<protein>
    <submittedName>
        <fullName evidence="1">Formin-binding protein 4</fullName>
    </submittedName>
</protein>
<accession>A0ACB9SVT2</accession>
<gene>
    <name evidence="1" type="ORF">MML48_7g00004154</name>
</gene>
<reference evidence="1" key="1">
    <citation type="submission" date="2022-04" db="EMBL/GenBank/DDBJ databases">
        <title>Chromosome-scale genome assembly of Holotrichia oblita Faldermann.</title>
        <authorList>
            <person name="Rongchong L."/>
        </authorList>
    </citation>
    <scope>NUCLEOTIDE SEQUENCE</scope>
    <source>
        <strain evidence="1">81SQS9</strain>
    </source>
</reference>
<evidence type="ECO:0000313" key="2">
    <source>
        <dbReference type="Proteomes" id="UP001056778"/>
    </source>
</evidence>
<sequence>MDETVDSFLKEINQIAPPKSVWEECYDDKSGFTYYWNTQTDDVTWDVPAGYKKSTIKSDAGKKKLYIPPPSEEKIMLGSIPHVNKDNVKIYKIDDIKKPAPVMPPRRNSKNKKGTKKKSYPRRPSDSDDEKIVLISSYGTDSSSEDEEKEMKHSIENKNTLQNSNYSPDKNSTVKDASFPEEKSLSAYNSEDETDILAQIQNKAKMLKQMGGDVPEGVKKLVSDTSEKKEVTGFSLVAGYGDDSEEDEESEKEEPPPPKLLFPIQNTKPLSSLFPITQSAEMSPSSSHSHEEDSTEKPATPPPTEQNVDMKPFQRKRRIGISLINVQKRPEPSLIEQPIKDPELARPGFGFKGGTPKQYPGFKSGGVMFTKSEETTPIVESENDFVKASDEKLLVDIEEFHSNLDEKLKFLCEGHNPALPVQIMIIQMETLYTAMKEKCLKPTYLQKWLNNTCQDLSKLEQEAAPAGWLLQWDRTHKRYFYQNQTSGENQWEYPQSDIVSVDEAMDISTTPPPPVISEESQPADSMNMILPPPPPQIRERSMSPPPPPIISDFQIKENLKHKEPCPPGVDETELEKTKECTESPRSKDMFASELSSFYSDIATIETTPAVIPDTQPINDAVAAKEHSEIESVPAKKKKKVKISQGLSMKKKGVSKLVEKWKNVQKTY</sequence>
<comment type="caution">
    <text evidence="1">The sequence shown here is derived from an EMBL/GenBank/DDBJ whole genome shotgun (WGS) entry which is preliminary data.</text>
</comment>
<name>A0ACB9SVT2_HOLOL</name>
<dbReference type="EMBL" id="CM043021">
    <property type="protein sequence ID" value="KAI4458646.1"/>
    <property type="molecule type" value="Genomic_DNA"/>
</dbReference>
<organism evidence="1 2">
    <name type="scientific">Holotrichia oblita</name>
    <name type="common">Chafer beetle</name>
    <dbReference type="NCBI Taxonomy" id="644536"/>
    <lineage>
        <taxon>Eukaryota</taxon>
        <taxon>Metazoa</taxon>
        <taxon>Ecdysozoa</taxon>
        <taxon>Arthropoda</taxon>
        <taxon>Hexapoda</taxon>
        <taxon>Insecta</taxon>
        <taxon>Pterygota</taxon>
        <taxon>Neoptera</taxon>
        <taxon>Endopterygota</taxon>
        <taxon>Coleoptera</taxon>
        <taxon>Polyphaga</taxon>
        <taxon>Scarabaeiformia</taxon>
        <taxon>Scarabaeidae</taxon>
        <taxon>Melolonthinae</taxon>
        <taxon>Holotrichia</taxon>
    </lineage>
</organism>
<dbReference type="Proteomes" id="UP001056778">
    <property type="component" value="Chromosome 7"/>
</dbReference>
<proteinExistence type="predicted"/>
<keyword evidence="2" id="KW-1185">Reference proteome</keyword>
<evidence type="ECO:0000313" key="1">
    <source>
        <dbReference type="EMBL" id="KAI4458646.1"/>
    </source>
</evidence>